<keyword evidence="9" id="KW-1185">Reference proteome</keyword>
<evidence type="ECO:0000256" key="1">
    <source>
        <dbReference type="ARBA" id="ARBA00007387"/>
    </source>
</evidence>
<accession>A0A1A6A513</accession>
<dbReference type="EMBL" id="CP144534">
    <property type="protein sequence ID" value="WWC61946.1"/>
    <property type="molecule type" value="Genomic_DNA"/>
</dbReference>
<organism evidence="7">
    <name type="scientific">Kwoniella dejecticola CBS 10117</name>
    <dbReference type="NCBI Taxonomy" id="1296121"/>
    <lineage>
        <taxon>Eukaryota</taxon>
        <taxon>Fungi</taxon>
        <taxon>Dikarya</taxon>
        <taxon>Basidiomycota</taxon>
        <taxon>Agaricomycotina</taxon>
        <taxon>Tremellomycetes</taxon>
        <taxon>Tremellales</taxon>
        <taxon>Cryptococcaceae</taxon>
        <taxon>Kwoniella</taxon>
    </lineage>
</organism>
<dbReference type="InterPro" id="IPR008547">
    <property type="entry name" value="DUF829_TMEM53"/>
</dbReference>
<dbReference type="PANTHER" id="PTHR12265">
    <property type="entry name" value="TRANSMEMBRANE PROTEIN 53"/>
    <property type="match status" value="1"/>
</dbReference>
<evidence type="ECO:0000313" key="8">
    <source>
        <dbReference type="EMBL" id="WWC61946.1"/>
    </source>
</evidence>
<evidence type="ECO:0000256" key="2">
    <source>
        <dbReference type="ARBA" id="ARBA00022692"/>
    </source>
</evidence>
<keyword evidence="4" id="KW-0472">Membrane</keyword>
<evidence type="ECO:0000313" key="9">
    <source>
        <dbReference type="Proteomes" id="UP000078595"/>
    </source>
</evidence>
<keyword evidence="3" id="KW-1133">Transmembrane helix</keyword>
<sequence length="323" mass="36197">MARQIQSVLTVTTSSYTSAAYRVPSTGSPLLTSTNYSRHYDCTHPSASSPTNHKVLILCMWMGAPPKLVNKYTNHYLDLFPRYIITLMTCTMPEMFFISSSTHSRLLQPALDVLLKHRNQNQNSTPETEVVAAVYSDGGAYSLVQLARLYQSSTGQPLPIRSAVFDSCPGSADLKPAIHAMYSTFPPSLTKSPLFVYPLWMLIWLTLRIYKLVFTLLGMVDPITAIRNALLDPTLFKVNDTACAAGTTTTSKGTWVKTTTFIYSQEDRSVPYKAVERFVNQAEEKGWTVKKERFEGSQHVAHANLDKDRYWRLVANALGDKPH</sequence>
<dbReference type="PANTHER" id="PTHR12265:SF30">
    <property type="entry name" value="TRANSMEMBRANE PROTEIN 53"/>
    <property type="match status" value="1"/>
</dbReference>
<dbReference type="OrthoDB" id="2564218at2759"/>
<dbReference type="VEuPathDB" id="FungiDB:I303_04491"/>
<comment type="subcellular location">
    <subcellularLocation>
        <location evidence="6">Nucleus outer membrane</location>
        <topology evidence="6">Single-pass membrane protein</topology>
    </subcellularLocation>
</comment>
<evidence type="ECO:0000256" key="3">
    <source>
        <dbReference type="ARBA" id="ARBA00022989"/>
    </source>
</evidence>
<gene>
    <name evidence="7" type="ORF">I303_04491</name>
    <name evidence="8" type="ORF">I303_104532</name>
</gene>
<keyword evidence="2" id="KW-0812">Transmembrane</keyword>
<proteinExistence type="inferred from homology"/>
<dbReference type="KEGG" id="kdj:28968190"/>
<evidence type="ECO:0008006" key="10">
    <source>
        <dbReference type="Google" id="ProtNLM"/>
    </source>
</evidence>
<dbReference type="InterPro" id="IPR029058">
    <property type="entry name" value="AB_hydrolase_fold"/>
</dbReference>
<evidence type="ECO:0000256" key="6">
    <source>
        <dbReference type="ARBA" id="ARBA00034303"/>
    </source>
</evidence>
<dbReference type="Proteomes" id="UP000078595">
    <property type="component" value="Chromosome 5"/>
</dbReference>
<evidence type="ECO:0000313" key="7">
    <source>
        <dbReference type="EMBL" id="OBR85159.1"/>
    </source>
</evidence>
<dbReference type="AlphaFoldDB" id="A0A1A6A513"/>
<name>A0A1A6A513_9TREE</name>
<keyword evidence="5" id="KW-0539">Nucleus</keyword>
<comment type="similarity">
    <text evidence="1">Belongs to the TMEM53 family.</text>
</comment>
<dbReference type="GO" id="GO:0005640">
    <property type="term" value="C:nuclear outer membrane"/>
    <property type="evidence" value="ECO:0007669"/>
    <property type="project" value="UniProtKB-SubCell"/>
</dbReference>
<dbReference type="EMBL" id="KI894031">
    <property type="protein sequence ID" value="OBR85159.1"/>
    <property type="molecule type" value="Genomic_DNA"/>
</dbReference>
<reference evidence="7" key="1">
    <citation type="submission" date="2013-07" db="EMBL/GenBank/DDBJ databases">
        <title>The Genome Sequence of Cryptococcus dejecticola CBS10117.</title>
        <authorList>
            <consortium name="The Broad Institute Genome Sequencing Platform"/>
            <person name="Cuomo C."/>
            <person name="Litvintseva A."/>
            <person name="Chen Y."/>
            <person name="Heitman J."/>
            <person name="Sun S."/>
            <person name="Springer D."/>
            <person name="Dromer F."/>
            <person name="Young S.K."/>
            <person name="Zeng Q."/>
            <person name="Gargeya S."/>
            <person name="Fitzgerald M."/>
            <person name="Abouelleil A."/>
            <person name="Alvarado L."/>
            <person name="Berlin A.M."/>
            <person name="Chapman S.B."/>
            <person name="Dewar J."/>
            <person name="Goldberg J."/>
            <person name="Griggs A."/>
            <person name="Gujja S."/>
            <person name="Hansen M."/>
            <person name="Howarth C."/>
            <person name="Imamovic A."/>
            <person name="Larimer J."/>
            <person name="McCowan C."/>
            <person name="Murphy C."/>
            <person name="Pearson M."/>
            <person name="Priest M."/>
            <person name="Roberts A."/>
            <person name="Saif S."/>
            <person name="Shea T."/>
            <person name="Sykes S."/>
            <person name="Wortman J."/>
            <person name="Nusbaum C."/>
            <person name="Birren B."/>
        </authorList>
    </citation>
    <scope>NUCLEOTIDE SEQUENCE [LARGE SCALE GENOMIC DNA]</scope>
    <source>
        <strain evidence="7">CBS 10117</strain>
    </source>
</reference>
<dbReference type="SUPFAM" id="SSF53474">
    <property type="entry name" value="alpha/beta-Hydrolases"/>
    <property type="match status" value="1"/>
</dbReference>
<reference evidence="8" key="2">
    <citation type="submission" date="2013-07" db="EMBL/GenBank/DDBJ databases">
        <authorList>
            <consortium name="The Broad Institute Genome Sequencing Platform"/>
            <person name="Cuomo C."/>
            <person name="Litvintseva A."/>
            <person name="Chen Y."/>
            <person name="Heitman J."/>
            <person name="Sun S."/>
            <person name="Springer D."/>
            <person name="Dromer F."/>
            <person name="Young S.K."/>
            <person name="Zeng Q."/>
            <person name="Gargeya S."/>
            <person name="Fitzgerald M."/>
            <person name="Abouelleil A."/>
            <person name="Alvarado L."/>
            <person name="Berlin A.M."/>
            <person name="Chapman S.B."/>
            <person name="Dewar J."/>
            <person name="Goldberg J."/>
            <person name="Griggs A."/>
            <person name="Gujja S."/>
            <person name="Hansen M."/>
            <person name="Howarth C."/>
            <person name="Imamovic A."/>
            <person name="Larimer J."/>
            <person name="McCowan C."/>
            <person name="Murphy C."/>
            <person name="Pearson M."/>
            <person name="Priest M."/>
            <person name="Roberts A."/>
            <person name="Saif S."/>
            <person name="Shea T."/>
            <person name="Sykes S."/>
            <person name="Wortman J."/>
            <person name="Nusbaum C."/>
            <person name="Birren B."/>
        </authorList>
    </citation>
    <scope>NUCLEOTIDE SEQUENCE</scope>
    <source>
        <strain evidence="8">CBS 10117</strain>
    </source>
</reference>
<dbReference type="Pfam" id="PF05705">
    <property type="entry name" value="DUF829"/>
    <property type="match status" value="1"/>
</dbReference>
<evidence type="ECO:0000256" key="5">
    <source>
        <dbReference type="ARBA" id="ARBA00023242"/>
    </source>
</evidence>
<protein>
    <recommendedName>
        <fullName evidence="10">Indole-diterpene biosynthesis protein PaxU</fullName>
    </recommendedName>
</protein>
<dbReference type="GeneID" id="28968190"/>
<evidence type="ECO:0000256" key="4">
    <source>
        <dbReference type="ARBA" id="ARBA00023136"/>
    </source>
</evidence>
<dbReference type="RefSeq" id="XP_018263001.1">
    <property type="nucleotide sequence ID" value="XM_018407790.1"/>
</dbReference>
<reference evidence="8" key="3">
    <citation type="submission" date="2024-02" db="EMBL/GenBank/DDBJ databases">
        <title>Comparative genomics of Cryptococcus and Kwoniella reveals pathogenesis evolution and contrasting modes of karyotype evolution via chromosome fusion or intercentromeric recombination.</title>
        <authorList>
            <person name="Coelho M.A."/>
            <person name="David-Palma M."/>
            <person name="Shea T."/>
            <person name="Bowers K."/>
            <person name="McGinley-Smith S."/>
            <person name="Mohammad A.W."/>
            <person name="Gnirke A."/>
            <person name="Yurkov A.M."/>
            <person name="Nowrousian M."/>
            <person name="Sun S."/>
            <person name="Cuomo C.A."/>
            <person name="Heitman J."/>
        </authorList>
    </citation>
    <scope>NUCLEOTIDE SEQUENCE</scope>
    <source>
        <strain evidence="8">CBS 10117</strain>
    </source>
</reference>